<dbReference type="HOGENOM" id="CLU_085951_0_2_5"/>
<evidence type="ECO:0000313" key="2">
    <source>
        <dbReference type="Proteomes" id="UP000001302"/>
    </source>
</evidence>
<reference evidence="1 2" key="2">
    <citation type="journal article" date="2011" name="J. Bacteriol.">
        <title>Complete genome sequence of strain HTCC2503T of Parvularcula bermudensis, the type species of the order "Parvularculales" in the class Alphaproteobacteria.</title>
        <authorList>
            <person name="Oh H.M."/>
            <person name="Kang I."/>
            <person name="Vergin K.L."/>
            <person name="Kang D."/>
            <person name="Rhee K.H."/>
            <person name="Giovannoni S.J."/>
            <person name="Cho J.C."/>
        </authorList>
    </citation>
    <scope>NUCLEOTIDE SEQUENCE [LARGE SCALE GENOMIC DNA]</scope>
    <source>
        <strain evidence="2">ATCC BAA-594 / HTCC2503 / KCTC 12087</strain>
    </source>
</reference>
<dbReference type="InterPro" id="IPR006450">
    <property type="entry name" value="Phage_HK97_gp6-like"/>
</dbReference>
<gene>
    <name evidence="1" type="ordered locus">PB2503_08084</name>
</gene>
<protein>
    <recommendedName>
        <fullName evidence="3">Phage gp6-like head-tail connector protein</fullName>
    </recommendedName>
</protein>
<dbReference type="EMBL" id="CP002156">
    <property type="protein sequence ID" value="ADM09672.1"/>
    <property type="molecule type" value="Genomic_DNA"/>
</dbReference>
<proteinExistence type="predicted"/>
<keyword evidence="2" id="KW-1185">Reference proteome</keyword>
<dbReference type="InterPro" id="IPR021146">
    <property type="entry name" value="Phage_gp6-like_head-tail"/>
</dbReference>
<dbReference type="AlphaFoldDB" id="E0THR5"/>
<dbReference type="Proteomes" id="UP000001302">
    <property type="component" value="Chromosome"/>
</dbReference>
<dbReference type="NCBIfam" id="TIGR02215">
    <property type="entry name" value="phage_chp_gp8"/>
    <property type="match status" value="1"/>
</dbReference>
<organism evidence="1 2">
    <name type="scientific">Parvularcula bermudensis (strain ATCC BAA-594 / HTCC2503 / KCTC 12087)</name>
    <dbReference type="NCBI Taxonomy" id="314260"/>
    <lineage>
        <taxon>Bacteria</taxon>
        <taxon>Pseudomonadati</taxon>
        <taxon>Pseudomonadota</taxon>
        <taxon>Alphaproteobacteria</taxon>
        <taxon>Parvularculales</taxon>
        <taxon>Parvularculaceae</taxon>
        <taxon>Parvularcula</taxon>
    </lineage>
</organism>
<dbReference type="InterPro" id="IPR011738">
    <property type="entry name" value="Phage_CHP"/>
</dbReference>
<dbReference type="NCBIfam" id="TIGR01560">
    <property type="entry name" value="put_DNA_pack"/>
    <property type="match status" value="1"/>
</dbReference>
<dbReference type="OrthoDB" id="7597216at2"/>
<dbReference type="RefSeq" id="WP_013300646.1">
    <property type="nucleotide sequence ID" value="NC_014414.1"/>
</dbReference>
<dbReference type="Pfam" id="PF05135">
    <property type="entry name" value="Phage_connect_1"/>
    <property type="match status" value="1"/>
</dbReference>
<reference evidence="2" key="1">
    <citation type="submission" date="2010-08" db="EMBL/GenBank/DDBJ databases">
        <title>Genome sequence of Parvularcula bermudensis HTCC2503.</title>
        <authorList>
            <person name="Kang D.-M."/>
            <person name="Oh H.-M."/>
            <person name="Cho J.-C."/>
        </authorList>
    </citation>
    <scope>NUCLEOTIDE SEQUENCE [LARGE SCALE GENOMIC DNA]</scope>
    <source>
        <strain evidence="2">ATCC BAA-594 / HTCC2503 / KCTC 12087</strain>
    </source>
</reference>
<dbReference type="CDD" id="cd08054">
    <property type="entry name" value="gp6"/>
    <property type="match status" value="1"/>
</dbReference>
<dbReference type="KEGG" id="pbr:PB2503_08084"/>
<evidence type="ECO:0008006" key="3">
    <source>
        <dbReference type="Google" id="ProtNLM"/>
    </source>
</evidence>
<accession>E0THR5</accession>
<dbReference type="STRING" id="314260.PB2503_08084"/>
<evidence type="ECO:0000313" key="1">
    <source>
        <dbReference type="EMBL" id="ADM09672.1"/>
    </source>
</evidence>
<name>E0THR5_PARBH</name>
<sequence length="179" mass="20181">MFELVTPPSVEPLALNDIKSVLRIDHDRDDDLLTEMHRTARTYLERRLGFAFLTQTWQGRVDITPQASIRLRPFPLSSVTSVRLIAPDGMTSDASTESYQVTTGRQGRLTWVDTAAARLEVSFVSGVAAATEIDADILRALYLLTAHYYEERELFSRDRYVPVPIAVDALTASYREMSL</sequence>
<dbReference type="Gene3D" id="1.10.3230.30">
    <property type="entry name" value="Phage gp6-like head-tail connector protein"/>
    <property type="match status" value="1"/>
</dbReference>